<dbReference type="Proteomes" id="UP000282087">
    <property type="component" value="Unassembled WGS sequence"/>
</dbReference>
<evidence type="ECO:0000313" key="3">
    <source>
        <dbReference type="EMBL" id="RQM09033.1"/>
    </source>
</evidence>
<gene>
    <name evidence="3" type="ORF">DD237_000507</name>
    <name evidence="2" type="ORF">DD238_000235</name>
</gene>
<dbReference type="EMBL" id="QKXF01000773">
    <property type="protein sequence ID" value="RQM09033.1"/>
    <property type="molecule type" value="Genomic_DNA"/>
</dbReference>
<dbReference type="EMBL" id="QLLG01000006">
    <property type="protein sequence ID" value="RMX70086.1"/>
    <property type="molecule type" value="Genomic_DNA"/>
</dbReference>
<proteinExistence type="predicted"/>
<evidence type="ECO:0000256" key="1">
    <source>
        <dbReference type="SAM" id="MobiDB-lite"/>
    </source>
</evidence>
<reference evidence="4 5" key="1">
    <citation type="submission" date="2018-06" db="EMBL/GenBank/DDBJ databases">
        <title>Comparative genomics of downy mildews reveals potential adaptations to biotrophy.</title>
        <authorList>
            <person name="Fletcher K."/>
            <person name="Klosterman S.J."/>
            <person name="Derevnina L."/>
            <person name="Martin F."/>
            <person name="Koike S."/>
            <person name="Reyes Chin-Wo S."/>
            <person name="Mou B."/>
            <person name="Michelmore R."/>
        </authorList>
    </citation>
    <scope>NUCLEOTIDE SEQUENCE [LARGE SCALE GENOMIC DNA]</scope>
    <source>
        <strain evidence="3 5">R13</strain>
        <strain evidence="2 4">R14</strain>
    </source>
</reference>
<feature type="compositionally biased region" description="Basic and acidic residues" evidence="1">
    <location>
        <begin position="1"/>
        <end position="16"/>
    </location>
</feature>
<dbReference type="Proteomes" id="UP000286097">
    <property type="component" value="Unassembled WGS sequence"/>
</dbReference>
<accession>A0A3M6VVT2</accession>
<evidence type="ECO:0000313" key="4">
    <source>
        <dbReference type="Proteomes" id="UP000282087"/>
    </source>
</evidence>
<keyword evidence="4" id="KW-1185">Reference proteome</keyword>
<sequence>MVTIASHDRMSDESKEPLPMTPNKTGMLRVQKRLIPMRSDSSSGDDITSIDDRDRQKMVQPALIWREKKESATNADGKPKAEILVTCC</sequence>
<feature type="compositionally biased region" description="Low complexity" evidence="1">
    <location>
        <begin position="38"/>
        <end position="47"/>
    </location>
</feature>
<comment type="caution">
    <text evidence="2">The sequence shown here is derived from an EMBL/GenBank/DDBJ whole genome shotgun (WGS) entry which is preliminary data.</text>
</comment>
<dbReference type="VEuPathDB" id="FungiDB:DD237_000507"/>
<organism evidence="2 4">
    <name type="scientific">Peronospora effusa</name>
    <dbReference type="NCBI Taxonomy" id="542832"/>
    <lineage>
        <taxon>Eukaryota</taxon>
        <taxon>Sar</taxon>
        <taxon>Stramenopiles</taxon>
        <taxon>Oomycota</taxon>
        <taxon>Peronosporomycetes</taxon>
        <taxon>Peronosporales</taxon>
        <taxon>Peronosporaceae</taxon>
        <taxon>Peronospora</taxon>
    </lineage>
</organism>
<protein>
    <submittedName>
        <fullName evidence="2">Uncharacterized protein</fullName>
    </submittedName>
</protein>
<name>A0A3M6VVT2_9STRA</name>
<evidence type="ECO:0000313" key="2">
    <source>
        <dbReference type="EMBL" id="RMX70086.1"/>
    </source>
</evidence>
<feature type="region of interest" description="Disordered" evidence="1">
    <location>
        <begin position="1"/>
        <end position="55"/>
    </location>
</feature>
<dbReference type="AlphaFoldDB" id="A0A3M6VVT2"/>
<evidence type="ECO:0000313" key="5">
    <source>
        <dbReference type="Proteomes" id="UP000286097"/>
    </source>
</evidence>